<name>A0A1G2CCY2_9BACT</name>
<sequence>MRGKVVTVGVVVFLFGLWFGFEAVYFSRAMGDAAYRIPYLFRDPPARVHYTDMYTHTAGPDVKRDAVFQGSRQSIYANGEVRWGIVYRSWYDTSRRQYLYEIRNTGKKPTCARSPLFLKLIGRRNIHLAKRGIAHIVLPRDAPSPPQKVNEAVFDFNFFDGGCVFPSLKAAGDKATMRVIVPESMQ</sequence>
<protein>
    <submittedName>
        <fullName evidence="2">Uncharacterized protein</fullName>
    </submittedName>
</protein>
<dbReference type="Proteomes" id="UP000178880">
    <property type="component" value="Unassembled WGS sequence"/>
</dbReference>
<keyword evidence="1" id="KW-0472">Membrane</keyword>
<gene>
    <name evidence="2" type="ORF">A2945_04730</name>
</gene>
<dbReference type="STRING" id="1798650.A2945_04730"/>
<evidence type="ECO:0000313" key="3">
    <source>
        <dbReference type="Proteomes" id="UP000178880"/>
    </source>
</evidence>
<proteinExistence type="predicted"/>
<accession>A0A1G2CCY2</accession>
<dbReference type="EMBL" id="MHLA01000017">
    <property type="protein sequence ID" value="OGY99248.1"/>
    <property type="molecule type" value="Genomic_DNA"/>
</dbReference>
<evidence type="ECO:0000313" key="2">
    <source>
        <dbReference type="EMBL" id="OGY99248.1"/>
    </source>
</evidence>
<organism evidence="2 3">
    <name type="scientific">Candidatus Liptonbacteria bacterium RIFCSPLOWO2_01_FULL_52_25</name>
    <dbReference type="NCBI Taxonomy" id="1798650"/>
    <lineage>
        <taxon>Bacteria</taxon>
        <taxon>Candidatus Liptoniibacteriota</taxon>
    </lineage>
</organism>
<keyword evidence="1" id="KW-1133">Transmembrane helix</keyword>
<keyword evidence="1" id="KW-0812">Transmembrane</keyword>
<reference evidence="2 3" key="1">
    <citation type="journal article" date="2016" name="Nat. Commun.">
        <title>Thousands of microbial genomes shed light on interconnected biogeochemical processes in an aquifer system.</title>
        <authorList>
            <person name="Anantharaman K."/>
            <person name="Brown C.T."/>
            <person name="Hug L.A."/>
            <person name="Sharon I."/>
            <person name="Castelle C.J."/>
            <person name="Probst A.J."/>
            <person name="Thomas B.C."/>
            <person name="Singh A."/>
            <person name="Wilkins M.J."/>
            <person name="Karaoz U."/>
            <person name="Brodie E.L."/>
            <person name="Williams K.H."/>
            <person name="Hubbard S.S."/>
            <person name="Banfield J.F."/>
        </authorList>
    </citation>
    <scope>NUCLEOTIDE SEQUENCE [LARGE SCALE GENOMIC DNA]</scope>
</reference>
<dbReference type="AlphaFoldDB" id="A0A1G2CCY2"/>
<evidence type="ECO:0000256" key="1">
    <source>
        <dbReference type="SAM" id="Phobius"/>
    </source>
</evidence>
<feature type="transmembrane region" description="Helical" evidence="1">
    <location>
        <begin position="6"/>
        <end position="26"/>
    </location>
</feature>
<comment type="caution">
    <text evidence="2">The sequence shown here is derived from an EMBL/GenBank/DDBJ whole genome shotgun (WGS) entry which is preliminary data.</text>
</comment>